<dbReference type="KEGG" id="dmo:Dmoj_GI26587"/>
<name>A0A0Q9XF26_DROMO</name>
<keyword evidence="2" id="KW-1185">Reference proteome</keyword>
<gene>
    <name evidence="1" type="primary">Dmoj\GI26587</name>
    <name evidence="1" type="ORF">Dmoj_GI26587</name>
</gene>
<evidence type="ECO:0000313" key="2">
    <source>
        <dbReference type="Proteomes" id="UP000009192"/>
    </source>
</evidence>
<accession>A0A0Q9XF26</accession>
<organism evidence="1 2">
    <name type="scientific">Drosophila mojavensis</name>
    <name type="common">Fruit fly</name>
    <dbReference type="NCBI Taxonomy" id="7230"/>
    <lineage>
        <taxon>Eukaryota</taxon>
        <taxon>Metazoa</taxon>
        <taxon>Ecdysozoa</taxon>
        <taxon>Arthropoda</taxon>
        <taxon>Hexapoda</taxon>
        <taxon>Insecta</taxon>
        <taxon>Pterygota</taxon>
        <taxon>Neoptera</taxon>
        <taxon>Endopterygota</taxon>
        <taxon>Diptera</taxon>
        <taxon>Brachycera</taxon>
        <taxon>Muscomorpha</taxon>
        <taxon>Ephydroidea</taxon>
        <taxon>Drosophilidae</taxon>
        <taxon>Drosophila</taxon>
    </lineage>
</organism>
<proteinExistence type="predicted"/>
<dbReference type="EMBL" id="CH933807">
    <property type="protein sequence ID" value="KRG02647.1"/>
    <property type="molecule type" value="Genomic_DNA"/>
</dbReference>
<protein>
    <submittedName>
        <fullName evidence="1">Uncharacterized protein</fullName>
    </submittedName>
</protein>
<evidence type="ECO:0000313" key="1">
    <source>
        <dbReference type="EMBL" id="KRG02647.1"/>
    </source>
</evidence>
<reference evidence="1 2" key="1">
    <citation type="journal article" date="2007" name="Nature">
        <title>Evolution of genes and genomes on the Drosophila phylogeny.</title>
        <authorList>
            <consortium name="Drosophila 12 Genomes Consortium"/>
            <person name="Clark A.G."/>
            <person name="Eisen M.B."/>
            <person name="Smith D.R."/>
            <person name="Bergman C.M."/>
            <person name="Oliver B."/>
            <person name="Markow T.A."/>
            <person name="Kaufman T.C."/>
            <person name="Kellis M."/>
            <person name="Gelbart W."/>
            <person name="Iyer V.N."/>
            <person name="Pollard D.A."/>
            <person name="Sackton T.B."/>
            <person name="Larracuente A.M."/>
            <person name="Singh N.D."/>
            <person name="Abad J.P."/>
            <person name="Abt D.N."/>
            <person name="Adryan B."/>
            <person name="Aguade M."/>
            <person name="Akashi H."/>
            <person name="Anderson W.W."/>
            <person name="Aquadro C.F."/>
            <person name="Ardell D.H."/>
            <person name="Arguello R."/>
            <person name="Artieri C.G."/>
            <person name="Barbash D.A."/>
            <person name="Barker D."/>
            <person name="Barsanti P."/>
            <person name="Batterham P."/>
            <person name="Batzoglou S."/>
            <person name="Begun D."/>
            <person name="Bhutkar A."/>
            <person name="Blanco E."/>
            <person name="Bosak S.A."/>
            <person name="Bradley R.K."/>
            <person name="Brand A.D."/>
            <person name="Brent M.R."/>
            <person name="Brooks A.N."/>
            <person name="Brown R.H."/>
            <person name="Butlin R.K."/>
            <person name="Caggese C."/>
            <person name="Calvi B.R."/>
            <person name="Bernardo de Carvalho A."/>
            <person name="Caspi A."/>
            <person name="Castrezana S."/>
            <person name="Celniker S.E."/>
            <person name="Chang J.L."/>
            <person name="Chapple C."/>
            <person name="Chatterji S."/>
            <person name="Chinwalla A."/>
            <person name="Civetta A."/>
            <person name="Clifton S.W."/>
            <person name="Comeron J.M."/>
            <person name="Costello J.C."/>
            <person name="Coyne J.A."/>
            <person name="Daub J."/>
            <person name="David R.G."/>
            <person name="Delcher A.L."/>
            <person name="Delehaunty K."/>
            <person name="Do C.B."/>
            <person name="Ebling H."/>
            <person name="Edwards K."/>
            <person name="Eickbush T."/>
            <person name="Evans J.D."/>
            <person name="Filipski A."/>
            <person name="Findeiss S."/>
            <person name="Freyhult E."/>
            <person name="Fulton L."/>
            <person name="Fulton R."/>
            <person name="Garcia A.C."/>
            <person name="Gardiner A."/>
            <person name="Garfield D.A."/>
            <person name="Garvin B.E."/>
            <person name="Gibson G."/>
            <person name="Gilbert D."/>
            <person name="Gnerre S."/>
            <person name="Godfrey J."/>
            <person name="Good R."/>
            <person name="Gotea V."/>
            <person name="Gravely B."/>
            <person name="Greenberg A.J."/>
            <person name="Griffiths-Jones S."/>
            <person name="Gross S."/>
            <person name="Guigo R."/>
            <person name="Gustafson E.A."/>
            <person name="Haerty W."/>
            <person name="Hahn M.W."/>
            <person name="Halligan D.L."/>
            <person name="Halpern A.L."/>
            <person name="Halter G.M."/>
            <person name="Han M.V."/>
            <person name="Heger A."/>
            <person name="Hillier L."/>
            <person name="Hinrichs A.S."/>
            <person name="Holmes I."/>
            <person name="Hoskins R.A."/>
            <person name="Hubisz M.J."/>
            <person name="Hultmark D."/>
            <person name="Huntley M.A."/>
            <person name="Jaffe D.B."/>
            <person name="Jagadeeshan S."/>
            <person name="Jeck W.R."/>
            <person name="Johnson J."/>
            <person name="Jones C.D."/>
            <person name="Jordan W.C."/>
            <person name="Karpen G.H."/>
            <person name="Kataoka E."/>
            <person name="Keightley P.D."/>
            <person name="Kheradpour P."/>
            <person name="Kirkness E.F."/>
            <person name="Koerich L.B."/>
            <person name="Kristiansen K."/>
            <person name="Kudrna D."/>
            <person name="Kulathinal R.J."/>
            <person name="Kumar S."/>
            <person name="Kwok R."/>
            <person name="Lander E."/>
            <person name="Langley C.H."/>
            <person name="Lapoint R."/>
            <person name="Lazzaro B.P."/>
            <person name="Lee S.J."/>
            <person name="Levesque L."/>
            <person name="Li R."/>
            <person name="Lin C.F."/>
            <person name="Lin M.F."/>
            <person name="Lindblad-Toh K."/>
            <person name="Llopart A."/>
            <person name="Long M."/>
            <person name="Low L."/>
            <person name="Lozovsky E."/>
            <person name="Lu J."/>
            <person name="Luo M."/>
            <person name="Machado C.A."/>
            <person name="Makalowski W."/>
            <person name="Marzo M."/>
            <person name="Matsuda M."/>
            <person name="Matzkin L."/>
            <person name="McAllister B."/>
            <person name="McBride C.S."/>
            <person name="McKernan B."/>
            <person name="McKernan K."/>
            <person name="Mendez-Lago M."/>
            <person name="Minx P."/>
            <person name="Mollenhauer M.U."/>
            <person name="Montooth K."/>
            <person name="Mount S.M."/>
            <person name="Mu X."/>
            <person name="Myers E."/>
            <person name="Negre B."/>
            <person name="Newfeld S."/>
            <person name="Nielsen R."/>
            <person name="Noor M.A."/>
            <person name="O'Grady P."/>
            <person name="Pachter L."/>
            <person name="Papaceit M."/>
            <person name="Parisi M.J."/>
            <person name="Parisi M."/>
            <person name="Parts L."/>
            <person name="Pedersen J.S."/>
            <person name="Pesole G."/>
            <person name="Phillippy A.M."/>
            <person name="Ponting C.P."/>
            <person name="Pop M."/>
            <person name="Porcelli D."/>
            <person name="Powell J.R."/>
            <person name="Prohaska S."/>
            <person name="Pruitt K."/>
            <person name="Puig M."/>
            <person name="Quesneville H."/>
            <person name="Ram K.R."/>
            <person name="Rand D."/>
            <person name="Rasmussen M.D."/>
            <person name="Reed L.K."/>
            <person name="Reenan R."/>
            <person name="Reily A."/>
            <person name="Remington K.A."/>
            <person name="Rieger T.T."/>
            <person name="Ritchie M.G."/>
            <person name="Robin C."/>
            <person name="Rogers Y.H."/>
            <person name="Rohde C."/>
            <person name="Rozas J."/>
            <person name="Rubenfield M.J."/>
            <person name="Ruiz A."/>
            <person name="Russo S."/>
            <person name="Salzberg S.L."/>
            <person name="Sanchez-Gracia A."/>
            <person name="Saranga D.J."/>
            <person name="Sato H."/>
            <person name="Schaeffer S.W."/>
            <person name="Schatz M.C."/>
            <person name="Schlenke T."/>
            <person name="Schwartz R."/>
            <person name="Segarra C."/>
            <person name="Singh R.S."/>
            <person name="Sirot L."/>
            <person name="Sirota M."/>
            <person name="Sisneros N.B."/>
            <person name="Smith C.D."/>
            <person name="Smith T.F."/>
            <person name="Spieth J."/>
            <person name="Stage D.E."/>
            <person name="Stark A."/>
            <person name="Stephan W."/>
            <person name="Strausberg R.L."/>
            <person name="Strempel S."/>
            <person name="Sturgill D."/>
            <person name="Sutton G."/>
            <person name="Sutton G.G."/>
            <person name="Tao W."/>
            <person name="Teichmann S."/>
            <person name="Tobari Y.N."/>
            <person name="Tomimura Y."/>
            <person name="Tsolas J.M."/>
            <person name="Valente V.L."/>
            <person name="Venter E."/>
            <person name="Venter J.C."/>
            <person name="Vicario S."/>
            <person name="Vieira F.G."/>
            <person name="Vilella A.J."/>
            <person name="Villasante A."/>
            <person name="Walenz B."/>
            <person name="Wang J."/>
            <person name="Wasserman M."/>
            <person name="Watts T."/>
            <person name="Wilson D."/>
            <person name="Wilson R.K."/>
            <person name="Wing R.A."/>
            <person name="Wolfner M.F."/>
            <person name="Wong A."/>
            <person name="Wong G.K."/>
            <person name="Wu C.I."/>
            <person name="Wu G."/>
            <person name="Yamamoto D."/>
            <person name="Yang H.P."/>
            <person name="Yang S.P."/>
            <person name="Yorke J.A."/>
            <person name="Yoshida K."/>
            <person name="Zdobnov E."/>
            <person name="Zhang P."/>
            <person name="Zhang Y."/>
            <person name="Zimin A.V."/>
            <person name="Baldwin J."/>
            <person name="Abdouelleil A."/>
            <person name="Abdulkadir J."/>
            <person name="Abebe A."/>
            <person name="Abera B."/>
            <person name="Abreu J."/>
            <person name="Acer S.C."/>
            <person name="Aftuck L."/>
            <person name="Alexander A."/>
            <person name="An P."/>
            <person name="Anderson E."/>
            <person name="Anderson S."/>
            <person name="Arachi H."/>
            <person name="Azer M."/>
            <person name="Bachantsang P."/>
            <person name="Barry A."/>
            <person name="Bayul T."/>
            <person name="Berlin A."/>
            <person name="Bessette D."/>
            <person name="Bloom T."/>
            <person name="Blye J."/>
            <person name="Boguslavskiy L."/>
            <person name="Bonnet C."/>
            <person name="Boukhgalter B."/>
            <person name="Bourzgui I."/>
            <person name="Brown A."/>
            <person name="Cahill P."/>
            <person name="Channer S."/>
            <person name="Cheshatsang Y."/>
            <person name="Chuda L."/>
            <person name="Citroen M."/>
            <person name="Collymore A."/>
            <person name="Cooke P."/>
            <person name="Costello M."/>
            <person name="D'Aco K."/>
            <person name="Daza R."/>
            <person name="De Haan G."/>
            <person name="DeGray S."/>
            <person name="DeMaso C."/>
            <person name="Dhargay N."/>
            <person name="Dooley K."/>
            <person name="Dooley E."/>
            <person name="Doricent M."/>
            <person name="Dorje P."/>
            <person name="Dorjee K."/>
            <person name="Dupes A."/>
            <person name="Elong R."/>
            <person name="Falk J."/>
            <person name="Farina A."/>
            <person name="Faro S."/>
            <person name="Ferguson D."/>
            <person name="Fisher S."/>
            <person name="Foley C.D."/>
            <person name="Franke A."/>
            <person name="Friedrich D."/>
            <person name="Gadbois L."/>
            <person name="Gearin G."/>
            <person name="Gearin C.R."/>
            <person name="Giannoukos G."/>
            <person name="Goode T."/>
            <person name="Graham J."/>
            <person name="Grandbois E."/>
            <person name="Grewal S."/>
            <person name="Gyaltsen K."/>
            <person name="Hafez N."/>
            <person name="Hagos B."/>
            <person name="Hall J."/>
            <person name="Henson C."/>
            <person name="Hollinger A."/>
            <person name="Honan T."/>
            <person name="Huard M.D."/>
            <person name="Hughes L."/>
            <person name="Hurhula B."/>
            <person name="Husby M.E."/>
            <person name="Kamat A."/>
            <person name="Kanga B."/>
            <person name="Kashin S."/>
            <person name="Khazanovich D."/>
            <person name="Kisner P."/>
            <person name="Lance K."/>
            <person name="Lara M."/>
            <person name="Lee W."/>
            <person name="Lennon N."/>
            <person name="Letendre F."/>
            <person name="LeVine R."/>
            <person name="Lipovsky A."/>
            <person name="Liu X."/>
            <person name="Liu J."/>
            <person name="Liu S."/>
            <person name="Lokyitsang T."/>
            <person name="Lokyitsang Y."/>
            <person name="Lubonja R."/>
            <person name="Lui A."/>
            <person name="MacDonald P."/>
            <person name="Magnisalis V."/>
            <person name="Maru K."/>
            <person name="Matthews C."/>
            <person name="McCusker W."/>
            <person name="McDonough S."/>
            <person name="Mehta T."/>
            <person name="Meldrim J."/>
            <person name="Meneus L."/>
            <person name="Mihai O."/>
            <person name="Mihalev A."/>
            <person name="Mihova T."/>
            <person name="Mittelman R."/>
            <person name="Mlenga V."/>
            <person name="Montmayeur A."/>
            <person name="Mulrain L."/>
            <person name="Navidi A."/>
            <person name="Naylor J."/>
            <person name="Negash T."/>
            <person name="Nguyen T."/>
            <person name="Nguyen N."/>
            <person name="Nicol R."/>
            <person name="Norbu C."/>
            <person name="Norbu N."/>
            <person name="Novod N."/>
            <person name="O'Neill B."/>
            <person name="Osman S."/>
            <person name="Markiewicz E."/>
            <person name="Oyono O.L."/>
            <person name="Patti C."/>
            <person name="Phunkhang P."/>
            <person name="Pierre F."/>
            <person name="Priest M."/>
            <person name="Raghuraman S."/>
            <person name="Rege F."/>
            <person name="Reyes R."/>
            <person name="Rise C."/>
            <person name="Rogov P."/>
            <person name="Ross K."/>
            <person name="Ryan E."/>
            <person name="Settipalli S."/>
            <person name="Shea T."/>
            <person name="Sherpa N."/>
            <person name="Shi L."/>
            <person name="Shih D."/>
            <person name="Sparrow T."/>
            <person name="Spaulding J."/>
            <person name="Stalker J."/>
            <person name="Stange-Thomann N."/>
            <person name="Stavropoulos S."/>
            <person name="Stone C."/>
            <person name="Strader C."/>
            <person name="Tesfaye S."/>
            <person name="Thomson T."/>
            <person name="Thoulutsang Y."/>
            <person name="Thoulutsang D."/>
            <person name="Topham K."/>
            <person name="Topping I."/>
            <person name="Tsamla T."/>
            <person name="Vassiliev H."/>
            <person name="Vo A."/>
            <person name="Wangchuk T."/>
            <person name="Wangdi T."/>
            <person name="Weiand M."/>
            <person name="Wilkinson J."/>
            <person name="Wilson A."/>
            <person name="Yadav S."/>
            <person name="Young G."/>
            <person name="Yu Q."/>
            <person name="Zembek L."/>
            <person name="Zhong D."/>
            <person name="Zimmer A."/>
            <person name="Zwirko Z."/>
            <person name="Jaffe D.B."/>
            <person name="Alvarez P."/>
            <person name="Brockman W."/>
            <person name="Butler J."/>
            <person name="Chin C."/>
            <person name="Gnerre S."/>
            <person name="Grabherr M."/>
            <person name="Kleber M."/>
            <person name="Mauceli E."/>
            <person name="MacCallum I."/>
        </authorList>
    </citation>
    <scope>NUCLEOTIDE SEQUENCE [LARGE SCALE GENOMIC DNA]</scope>
    <source>
        <strain evidence="2">Tucson 15081-1352.22</strain>
    </source>
</reference>
<dbReference type="InParanoid" id="A0A0Q9XF26"/>
<dbReference type="Proteomes" id="UP000009192">
    <property type="component" value="Unassembled WGS sequence"/>
</dbReference>
<dbReference type="AlphaFoldDB" id="A0A0Q9XF26"/>
<sequence length="76" mass="8327">MLNSKSGYRLPLNIKFTSVKQLRLSASCSAAAEFNVLITAAFVAFNPEMIAKHIICIINELHAAHATGGRHRSDCR</sequence>